<proteinExistence type="predicted"/>
<gene>
    <name evidence="1" type="ORF">LY89DRAFT_668146</name>
</gene>
<dbReference type="KEGG" id="psco:LY89DRAFT_668146"/>
<accession>A0A194XCQ6</accession>
<dbReference type="AlphaFoldDB" id="A0A194XCQ6"/>
<evidence type="ECO:0000313" key="1">
    <source>
        <dbReference type="EMBL" id="KUJ17936.1"/>
    </source>
</evidence>
<dbReference type="EMBL" id="KQ947413">
    <property type="protein sequence ID" value="KUJ17936.1"/>
    <property type="molecule type" value="Genomic_DNA"/>
</dbReference>
<sequence length="125" mass="14113">MPPLRLSPTAAMRTLRLSQPIRSQPFSVISRIRQAARGFEPHPFERYPTSTKAAPADWGRQFRKLGDAAMFALKFGQGNRPSNGGGGKKHWFLTAVLILGWDTCTYIFGETFWDQIGQEEWLDDG</sequence>
<keyword evidence="2" id="KW-1185">Reference proteome</keyword>
<reference evidence="1 2" key="1">
    <citation type="submission" date="2015-10" db="EMBL/GenBank/DDBJ databases">
        <title>Full genome of DAOMC 229536 Phialocephala scopiformis, a fungal endophyte of spruce producing the potent anti-insectan compound rugulosin.</title>
        <authorList>
            <consortium name="DOE Joint Genome Institute"/>
            <person name="Walker A.K."/>
            <person name="Frasz S.L."/>
            <person name="Seifert K.A."/>
            <person name="Miller J.D."/>
            <person name="Mondo S.J."/>
            <person name="Labutti K."/>
            <person name="Lipzen A."/>
            <person name="Dockter R."/>
            <person name="Kennedy M."/>
            <person name="Grigoriev I.V."/>
            <person name="Spatafora J.W."/>
        </authorList>
    </citation>
    <scope>NUCLEOTIDE SEQUENCE [LARGE SCALE GENOMIC DNA]</scope>
    <source>
        <strain evidence="1 2">CBS 120377</strain>
    </source>
</reference>
<dbReference type="GeneID" id="28822749"/>
<evidence type="ECO:0000313" key="2">
    <source>
        <dbReference type="Proteomes" id="UP000070700"/>
    </source>
</evidence>
<dbReference type="InParanoid" id="A0A194XCQ6"/>
<name>A0A194XCQ6_MOLSC</name>
<protein>
    <submittedName>
        <fullName evidence="1">Uncharacterized protein</fullName>
    </submittedName>
</protein>
<dbReference type="OrthoDB" id="4829316at2759"/>
<dbReference type="Proteomes" id="UP000070700">
    <property type="component" value="Unassembled WGS sequence"/>
</dbReference>
<organism evidence="1 2">
    <name type="scientific">Mollisia scopiformis</name>
    <name type="common">Conifer needle endophyte fungus</name>
    <name type="synonym">Phialocephala scopiformis</name>
    <dbReference type="NCBI Taxonomy" id="149040"/>
    <lineage>
        <taxon>Eukaryota</taxon>
        <taxon>Fungi</taxon>
        <taxon>Dikarya</taxon>
        <taxon>Ascomycota</taxon>
        <taxon>Pezizomycotina</taxon>
        <taxon>Leotiomycetes</taxon>
        <taxon>Helotiales</taxon>
        <taxon>Mollisiaceae</taxon>
        <taxon>Mollisia</taxon>
    </lineage>
</organism>
<dbReference type="RefSeq" id="XP_018072291.1">
    <property type="nucleotide sequence ID" value="XM_018213023.1"/>
</dbReference>